<feature type="non-terminal residue" evidence="3">
    <location>
        <position position="1"/>
    </location>
</feature>
<dbReference type="PANTHER" id="PTHR47049">
    <property type="entry name" value="PIEZO-TYPE MECHANOSENSITIVE ION CHANNEL HOMOLOG"/>
    <property type="match status" value="1"/>
</dbReference>
<dbReference type="Proteomes" id="UP000681722">
    <property type="component" value="Unassembled WGS sequence"/>
</dbReference>
<dbReference type="GO" id="GO:0008381">
    <property type="term" value="F:mechanosensitive monoatomic ion channel activity"/>
    <property type="evidence" value="ECO:0007669"/>
    <property type="project" value="InterPro"/>
</dbReference>
<keyword evidence="1" id="KW-0732">Signal</keyword>
<dbReference type="EMBL" id="CAJOBC010098259">
    <property type="protein sequence ID" value="CAF4452889.1"/>
    <property type="molecule type" value="Genomic_DNA"/>
</dbReference>
<organism evidence="3 5">
    <name type="scientific">Didymodactylos carnosus</name>
    <dbReference type="NCBI Taxonomy" id="1234261"/>
    <lineage>
        <taxon>Eukaryota</taxon>
        <taxon>Metazoa</taxon>
        <taxon>Spiralia</taxon>
        <taxon>Gnathifera</taxon>
        <taxon>Rotifera</taxon>
        <taxon>Eurotatoria</taxon>
        <taxon>Bdelloidea</taxon>
        <taxon>Philodinida</taxon>
        <taxon>Philodinidae</taxon>
        <taxon>Didymodactylos</taxon>
    </lineage>
</organism>
<dbReference type="Proteomes" id="UP000663829">
    <property type="component" value="Unassembled WGS sequence"/>
</dbReference>
<evidence type="ECO:0000313" key="3">
    <source>
        <dbReference type="EMBL" id="CAF1584173.1"/>
    </source>
</evidence>
<dbReference type="InterPro" id="IPR027272">
    <property type="entry name" value="Piezo"/>
</dbReference>
<dbReference type="AlphaFoldDB" id="A0A815ZMI5"/>
<dbReference type="InterPro" id="IPR031334">
    <property type="entry name" value="Piezo_cap_dom"/>
</dbReference>
<sequence>IIGIYTTFVFVVARLLRTVLQTSRTIMFDELPYVDRIWQLLSDIYLVREHLLLLLEEQLFAKLLFLYRSPETLIKYTKPKYD</sequence>
<name>A0A815ZMI5_9BILA</name>
<keyword evidence="5" id="KW-1185">Reference proteome</keyword>
<evidence type="ECO:0000313" key="5">
    <source>
        <dbReference type="Proteomes" id="UP000663829"/>
    </source>
</evidence>
<gene>
    <name evidence="3" type="ORF">GPM918_LOCUS41299</name>
    <name evidence="4" type="ORF">SRO942_LOCUS42333</name>
</gene>
<comment type="caution">
    <text evidence="3">The sequence shown here is derived from an EMBL/GenBank/DDBJ whole genome shotgun (WGS) entry which is preliminary data.</text>
</comment>
<dbReference type="Pfam" id="PF12166">
    <property type="entry name" value="Piezo_cap"/>
    <property type="match status" value="1"/>
</dbReference>
<feature type="signal peptide" evidence="1">
    <location>
        <begin position="1"/>
        <end position="21"/>
    </location>
</feature>
<accession>A0A815ZMI5</accession>
<protein>
    <recommendedName>
        <fullName evidence="2">Piezo non-specific cation channel cap domain-containing protein</fullName>
    </recommendedName>
</protein>
<feature type="domain" description="Piezo non-specific cation channel cap" evidence="2">
    <location>
        <begin position="1"/>
        <end position="79"/>
    </location>
</feature>
<evidence type="ECO:0000256" key="1">
    <source>
        <dbReference type="SAM" id="SignalP"/>
    </source>
</evidence>
<evidence type="ECO:0000259" key="2">
    <source>
        <dbReference type="Pfam" id="PF12166"/>
    </source>
</evidence>
<reference evidence="3" key="1">
    <citation type="submission" date="2021-02" db="EMBL/GenBank/DDBJ databases">
        <authorList>
            <person name="Nowell W R."/>
        </authorList>
    </citation>
    <scope>NUCLEOTIDE SEQUENCE</scope>
</reference>
<proteinExistence type="predicted"/>
<evidence type="ECO:0000313" key="4">
    <source>
        <dbReference type="EMBL" id="CAF4452889.1"/>
    </source>
</evidence>
<dbReference type="PANTHER" id="PTHR47049:SF2">
    <property type="entry name" value="PIEZO-TYPE MECHANOSENSITIVE ION CHANNEL HOMOLOG"/>
    <property type="match status" value="1"/>
</dbReference>
<dbReference type="GO" id="GO:0016020">
    <property type="term" value="C:membrane"/>
    <property type="evidence" value="ECO:0007669"/>
    <property type="project" value="InterPro"/>
</dbReference>
<dbReference type="EMBL" id="CAJNOQ010032239">
    <property type="protein sequence ID" value="CAF1584173.1"/>
    <property type="molecule type" value="Genomic_DNA"/>
</dbReference>
<dbReference type="OrthoDB" id="303066at2759"/>
<feature type="chain" id="PRO_5035608379" description="Piezo non-specific cation channel cap domain-containing protein" evidence="1">
    <location>
        <begin position="22"/>
        <end position="82"/>
    </location>
</feature>